<reference evidence="2 3" key="1">
    <citation type="journal article" date="2024" name="Microbiol. Resour. Announc.">
        <title>Genome annotations for the ascomycete fungi Trichoderma harzianum, Trichoderma aggressivum, and Purpureocillium lilacinum.</title>
        <authorList>
            <person name="Beijen E.P.W."/>
            <person name="Ohm R.A."/>
        </authorList>
    </citation>
    <scope>NUCLEOTIDE SEQUENCE [LARGE SCALE GENOMIC DNA]</scope>
    <source>
        <strain evidence="2 3">CBS 150709</strain>
    </source>
</reference>
<sequence length="326" mass="35485">MGLGTVNDIGDIGLGKPVQKPSPASRRRQPPNVQAPPPPLAKVFDPNTKTNYDDLVRDVYHKDPPTASEPREPPAASDLPLRNLNDSTVRESLIDLDASLGGGRLEEFVSFDAEHTIRPRPGSTMDTADSIRRRTQDWVFPLNRLESAEAIRDEFHPQYEAAAHTGIRSSIATLIDLDDSLIPGQTDVNSFTSASPTTSAGSEFSQDRFCLDAQEPKDAVQQVTAFTAPRSAQEISPLGCNPSSSECSDMPLDNSWAALAGGMPLQPPPPNERVVQGQDSQEEVKAELRRMVKSLGAHLRATGTALSDLREQSQTREGFEHGRTEQ</sequence>
<feature type="region of interest" description="Disordered" evidence="1">
    <location>
        <begin position="302"/>
        <end position="326"/>
    </location>
</feature>
<gene>
    <name evidence="2" type="ORF">Purlil1_14132</name>
</gene>
<keyword evidence="3" id="KW-1185">Reference proteome</keyword>
<feature type="compositionally biased region" description="Basic and acidic residues" evidence="1">
    <location>
        <begin position="51"/>
        <end position="72"/>
    </location>
</feature>
<dbReference type="Proteomes" id="UP001287286">
    <property type="component" value="Unassembled WGS sequence"/>
</dbReference>
<protein>
    <submittedName>
        <fullName evidence="2">Uncharacterized protein</fullName>
    </submittedName>
</protein>
<feature type="compositionally biased region" description="Basic and acidic residues" evidence="1">
    <location>
        <begin position="308"/>
        <end position="326"/>
    </location>
</feature>
<name>A0ABR0BC56_PURLI</name>
<feature type="region of interest" description="Disordered" evidence="1">
    <location>
        <begin position="1"/>
        <end position="83"/>
    </location>
</feature>
<evidence type="ECO:0000313" key="3">
    <source>
        <dbReference type="Proteomes" id="UP001287286"/>
    </source>
</evidence>
<proteinExistence type="predicted"/>
<organism evidence="2 3">
    <name type="scientific">Purpureocillium lilacinum</name>
    <name type="common">Paecilomyces lilacinus</name>
    <dbReference type="NCBI Taxonomy" id="33203"/>
    <lineage>
        <taxon>Eukaryota</taxon>
        <taxon>Fungi</taxon>
        <taxon>Dikarya</taxon>
        <taxon>Ascomycota</taxon>
        <taxon>Pezizomycotina</taxon>
        <taxon>Sordariomycetes</taxon>
        <taxon>Hypocreomycetidae</taxon>
        <taxon>Hypocreales</taxon>
        <taxon>Ophiocordycipitaceae</taxon>
        <taxon>Purpureocillium</taxon>
    </lineage>
</organism>
<accession>A0ABR0BC56</accession>
<evidence type="ECO:0000313" key="2">
    <source>
        <dbReference type="EMBL" id="KAK4064106.1"/>
    </source>
</evidence>
<evidence type="ECO:0000256" key="1">
    <source>
        <dbReference type="SAM" id="MobiDB-lite"/>
    </source>
</evidence>
<comment type="caution">
    <text evidence="2">The sequence shown here is derived from an EMBL/GenBank/DDBJ whole genome shotgun (WGS) entry which is preliminary data.</text>
</comment>
<dbReference type="EMBL" id="JAWRVI010000488">
    <property type="protein sequence ID" value="KAK4064106.1"/>
    <property type="molecule type" value="Genomic_DNA"/>
</dbReference>